<accession>A0A238K2T0</accession>
<organism evidence="1 2">
    <name type="scientific">Pelagimonas varians</name>
    <dbReference type="NCBI Taxonomy" id="696760"/>
    <lineage>
        <taxon>Bacteria</taxon>
        <taxon>Pseudomonadati</taxon>
        <taxon>Pseudomonadota</taxon>
        <taxon>Alphaproteobacteria</taxon>
        <taxon>Rhodobacterales</taxon>
        <taxon>Roseobacteraceae</taxon>
        <taxon>Pelagimonas</taxon>
    </lineage>
</organism>
<dbReference type="AlphaFoldDB" id="A0A238K2T0"/>
<reference evidence="1 2" key="1">
    <citation type="submission" date="2017-05" db="EMBL/GenBank/DDBJ databases">
        <authorList>
            <person name="Song R."/>
            <person name="Chenine A.L."/>
            <person name="Ruprecht R.M."/>
        </authorList>
    </citation>
    <scope>NUCLEOTIDE SEQUENCE [LARGE SCALE GENOMIC DNA]</scope>
    <source>
        <strain evidence="1 2">CECT 8663</strain>
    </source>
</reference>
<gene>
    <name evidence="1" type="ORF">PEV8663_00977</name>
</gene>
<evidence type="ECO:0008006" key="3">
    <source>
        <dbReference type="Google" id="ProtNLM"/>
    </source>
</evidence>
<protein>
    <recommendedName>
        <fullName evidence="3">Lipoprotein</fullName>
    </recommendedName>
</protein>
<proteinExistence type="predicted"/>
<dbReference type="OrthoDB" id="7745485at2"/>
<dbReference type="EMBL" id="FXYH01000003">
    <property type="protein sequence ID" value="SMX37218.1"/>
    <property type="molecule type" value="Genomic_DNA"/>
</dbReference>
<evidence type="ECO:0000313" key="2">
    <source>
        <dbReference type="Proteomes" id="UP000220836"/>
    </source>
</evidence>
<evidence type="ECO:0000313" key="1">
    <source>
        <dbReference type="EMBL" id="SMX37218.1"/>
    </source>
</evidence>
<name>A0A238K2T0_9RHOB</name>
<dbReference type="RefSeq" id="WP_097803517.1">
    <property type="nucleotide sequence ID" value="NZ_FXYH01000003.1"/>
</dbReference>
<sequence>MRLLASAACIFGLVGCASTPGADYILSLSADTQFEALRACHQELGIQAPLNAQRLDLNDGRVSIFAADGGGLTLSDARAINRCAQQRLLANQSSNSGHASVAPQPNTAIDYRAELETQAVPRQQYRSAYCPAAAPVLYGGTQICR</sequence>
<dbReference type="Proteomes" id="UP000220836">
    <property type="component" value="Unassembled WGS sequence"/>
</dbReference>
<dbReference type="PROSITE" id="PS51257">
    <property type="entry name" value="PROKAR_LIPOPROTEIN"/>
    <property type="match status" value="1"/>
</dbReference>
<keyword evidence="2" id="KW-1185">Reference proteome</keyword>